<evidence type="ECO:0000313" key="4">
    <source>
        <dbReference type="Proteomes" id="UP000838160"/>
    </source>
</evidence>
<protein>
    <recommendedName>
        <fullName evidence="5">Porin</fullName>
    </recommendedName>
</protein>
<evidence type="ECO:0000256" key="1">
    <source>
        <dbReference type="ARBA" id="ARBA00022729"/>
    </source>
</evidence>
<keyword evidence="1 2" id="KW-0732">Signal</keyword>
<dbReference type="Gene3D" id="2.40.160.40">
    <property type="entry name" value="monomeric porin ompg"/>
    <property type="match status" value="1"/>
</dbReference>
<accession>A0ABN8DI25</accession>
<name>A0ABN8DI25_9VIBR</name>
<dbReference type="RefSeq" id="WP_237484036.1">
    <property type="nucleotide sequence ID" value="NZ_CAKLCM010000002.1"/>
</dbReference>
<evidence type="ECO:0000256" key="2">
    <source>
        <dbReference type="SAM" id="SignalP"/>
    </source>
</evidence>
<keyword evidence="4" id="KW-1185">Reference proteome</keyword>
<feature type="chain" id="PRO_5045199782" description="Porin" evidence="2">
    <location>
        <begin position="20"/>
        <end position="274"/>
    </location>
</feature>
<gene>
    <name evidence="3" type="ORF">VHP8226_01033</name>
</gene>
<proteinExistence type="predicted"/>
<evidence type="ECO:0008006" key="5">
    <source>
        <dbReference type="Google" id="ProtNLM"/>
    </source>
</evidence>
<reference evidence="3" key="1">
    <citation type="submission" date="2021-12" db="EMBL/GenBank/DDBJ databases">
        <authorList>
            <person name="Rodrigo-Torres L."/>
            <person name="Arahal R. D."/>
            <person name="Lucena T."/>
        </authorList>
    </citation>
    <scope>NUCLEOTIDE SEQUENCE</scope>
    <source>
        <strain evidence="3">CECT 8226</strain>
    </source>
</reference>
<comment type="caution">
    <text evidence="3">The sequence shown here is derived from an EMBL/GenBank/DDBJ whole genome shotgun (WGS) entry which is preliminary data.</text>
</comment>
<sequence length="274" mass="30600">MKFKLTALTALVLSTNTMADIYVDANYKSHDIGAVKVGSNFGLEGLDVNAEVSTVKGNYDKTELEAAYQFNITSNWYVTPSANYVFNKKMSGLIGSNYSIDDTYFIDNDGKEITGLGFTGSEEVEQFERTNVAKFSLKTGYNFDNGFYTAARFRHEMGGTKLISESTAYGAYIERIGNDSKKPVLTKLGTKSSSEELKTNRWDLTVGYDASEFAPIAAQYNYVHRDYSGVFTGQEKSHEMKLVYTGFESAAPYIEYTANESRDNELKAGFHYTF</sequence>
<feature type="signal peptide" evidence="2">
    <location>
        <begin position="1"/>
        <end position="19"/>
    </location>
</feature>
<dbReference type="EMBL" id="CAKLCM010000002">
    <property type="protein sequence ID" value="CAH0525508.1"/>
    <property type="molecule type" value="Genomic_DNA"/>
</dbReference>
<organism evidence="3 4">
    <name type="scientific">Vibrio hippocampi</name>
    <dbReference type="NCBI Taxonomy" id="654686"/>
    <lineage>
        <taxon>Bacteria</taxon>
        <taxon>Pseudomonadati</taxon>
        <taxon>Pseudomonadota</taxon>
        <taxon>Gammaproteobacteria</taxon>
        <taxon>Vibrionales</taxon>
        <taxon>Vibrionaceae</taxon>
        <taxon>Vibrio</taxon>
    </lineage>
</organism>
<dbReference type="Proteomes" id="UP000838160">
    <property type="component" value="Unassembled WGS sequence"/>
</dbReference>
<dbReference type="InterPro" id="IPR053713">
    <property type="entry name" value="Bact_OM_Channel_sf"/>
</dbReference>
<evidence type="ECO:0000313" key="3">
    <source>
        <dbReference type="EMBL" id="CAH0525508.1"/>
    </source>
</evidence>